<dbReference type="EMBL" id="JAINVZ010000001">
    <property type="protein sequence ID" value="MBY8883249.1"/>
    <property type="molecule type" value="Genomic_DNA"/>
</dbReference>
<dbReference type="PANTHER" id="PTHR43441">
    <property type="entry name" value="RIBOSOMAL-PROTEIN-SERINE ACETYLTRANSFERASE"/>
    <property type="match status" value="1"/>
</dbReference>
<dbReference type="Proteomes" id="UP001198565">
    <property type="component" value="Unassembled WGS sequence"/>
</dbReference>
<evidence type="ECO:0000313" key="2">
    <source>
        <dbReference type="EMBL" id="MBY8883249.1"/>
    </source>
</evidence>
<dbReference type="PANTHER" id="PTHR43441:SF6">
    <property type="entry name" value="N-ACETYLTRANSFERASE DOMAIN-CONTAINING PROTEIN"/>
    <property type="match status" value="1"/>
</dbReference>
<feature type="domain" description="N-acetyltransferase" evidence="1">
    <location>
        <begin position="16"/>
        <end position="171"/>
    </location>
</feature>
<protein>
    <submittedName>
        <fullName evidence="2">GNAT family N-acetyltransferase</fullName>
    </submittedName>
</protein>
<keyword evidence="3" id="KW-1185">Reference proteome</keyword>
<sequence length="171" mass="17709">MVSYEAERTVLREGRVVLWEVLPQDAARIADGGTAGLSWIDGLPGDGTVDAAGIVLKAAIAGTYVPGWGVYCVLRAEDEVAVGGIGFHGPPLDGEVEIGYDLSVSARGAGWATDALRLLSGWALGRPGVGRAVATTEPSNTPSQGVLSRAGYSRVSDRDGLWAYELAAAPE</sequence>
<dbReference type="InterPro" id="IPR000182">
    <property type="entry name" value="GNAT_dom"/>
</dbReference>
<evidence type="ECO:0000313" key="3">
    <source>
        <dbReference type="Proteomes" id="UP001198565"/>
    </source>
</evidence>
<reference evidence="2 3" key="1">
    <citation type="submission" date="2021-08" db="EMBL/GenBank/DDBJ databases">
        <title>Streptomyces sp. PTM05 isolated from lichen.</title>
        <authorList>
            <person name="Somphong A."/>
            <person name="Phongsopitanun W."/>
            <person name="Tanasupawat S."/>
        </authorList>
    </citation>
    <scope>NUCLEOTIDE SEQUENCE [LARGE SCALE GENOMIC DNA]</scope>
    <source>
        <strain evidence="2 3">Ptm05</strain>
    </source>
</reference>
<accession>A0ABS7QKQ3</accession>
<dbReference type="InterPro" id="IPR016181">
    <property type="entry name" value="Acyl_CoA_acyltransferase"/>
</dbReference>
<gene>
    <name evidence="2" type="ORF">K7472_00115</name>
</gene>
<organism evidence="2 3">
    <name type="scientific">Streptantibioticus parmotrematis</name>
    <dbReference type="NCBI Taxonomy" id="2873249"/>
    <lineage>
        <taxon>Bacteria</taxon>
        <taxon>Bacillati</taxon>
        <taxon>Actinomycetota</taxon>
        <taxon>Actinomycetes</taxon>
        <taxon>Kitasatosporales</taxon>
        <taxon>Streptomycetaceae</taxon>
        <taxon>Streptantibioticus</taxon>
    </lineage>
</organism>
<comment type="caution">
    <text evidence="2">The sequence shown here is derived from an EMBL/GenBank/DDBJ whole genome shotgun (WGS) entry which is preliminary data.</text>
</comment>
<proteinExistence type="predicted"/>
<dbReference type="InterPro" id="IPR051908">
    <property type="entry name" value="Ribosomal_N-acetyltransferase"/>
</dbReference>
<dbReference type="PROSITE" id="PS51186">
    <property type="entry name" value="GNAT"/>
    <property type="match status" value="1"/>
</dbReference>
<dbReference type="Gene3D" id="3.40.630.30">
    <property type="match status" value="1"/>
</dbReference>
<dbReference type="Pfam" id="PF13302">
    <property type="entry name" value="Acetyltransf_3"/>
    <property type="match status" value="1"/>
</dbReference>
<evidence type="ECO:0000259" key="1">
    <source>
        <dbReference type="PROSITE" id="PS51186"/>
    </source>
</evidence>
<dbReference type="SUPFAM" id="SSF55729">
    <property type="entry name" value="Acyl-CoA N-acyltransferases (Nat)"/>
    <property type="match status" value="1"/>
</dbReference>
<name>A0ABS7QKQ3_9ACTN</name>